<feature type="transmembrane region" description="Helical" evidence="19">
    <location>
        <begin position="139"/>
        <end position="164"/>
    </location>
</feature>
<dbReference type="Proteomes" id="UP000325255">
    <property type="component" value="Unassembled WGS sequence"/>
</dbReference>
<comment type="catalytic activity">
    <reaction evidence="18 19">
        <text>alpha-ribazole 5'-phosphate + adenosylcob(III)inamide-GDP = adenosylcob(III)alamin 5'-phosphate + GMP + H(+)</text>
        <dbReference type="Rhea" id="RHEA:23560"/>
        <dbReference type="ChEBI" id="CHEBI:15378"/>
        <dbReference type="ChEBI" id="CHEBI:57918"/>
        <dbReference type="ChEBI" id="CHEBI:58115"/>
        <dbReference type="ChEBI" id="CHEBI:60487"/>
        <dbReference type="ChEBI" id="CHEBI:60493"/>
        <dbReference type="EC" id="2.7.8.26"/>
    </reaction>
</comment>
<dbReference type="GO" id="GO:0008818">
    <property type="term" value="F:cobalamin 5'-phosphate synthase activity"/>
    <property type="evidence" value="ECO:0007669"/>
    <property type="project" value="UniProtKB-UniRule"/>
</dbReference>
<comment type="function">
    <text evidence="14 19">Joins adenosylcobinamide-GDP and alpha-ribazole to generate adenosylcobalamin (Ado-cobalamin). Also synthesizes adenosylcobalamin 5'-phosphate from adenosylcobinamide-GDP and alpha-ribazole 5'-phosphate.</text>
</comment>
<keyword evidence="12 19" id="KW-1133">Transmembrane helix</keyword>
<dbReference type="GO" id="GO:0009236">
    <property type="term" value="P:cobalamin biosynthetic process"/>
    <property type="evidence" value="ECO:0007669"/>
    <property type="project" value="UniProtKB-UniRule"/>
</dbReference>
<reference evidence="20 21" key="1">
    <citation type="submission" date="2019-09" db="EMBL/GenBank/DDBJ databases">
        <title>Genome sequence of Rhodovastum atsumiense, a diverse member of the Acetobacteraceae family of non-sulfur purple photosynthetic bacteria.</title>
        <authorList>
            <person name="Meyer T."/>
            <person name="Kyndt J."/>
        </authorList>
    </citation>
    <scope>NUCLEOTIDE SEQUENCE [LARGE SCALE GENOMIC DNA]</scope>
    <source>
        <strain evidence="20 21">DSM 21279</strain>
    </source>
</reference>
<dbReference type="RefSeq" id="WP_150041642.1">
    <property type="nucleotide sequence ID" value="NZ_OW485601.1"/>
</dbReference>
<evidence type="ECO:0000256" key="3">
    <source>
        <dbReference type="ARBA" id="ARBA00004663"/>
    </source>
</evidence>
<evidence type="ECO:0000313" key="21">
    <source>
        <dbReference type="Proteomes" id="UP000325255"/>
    </source>
</evidence>
<evidence type="ECO:0000256" key="11">
    <source>
        <dbReference type="ARBA" id="ARBA00022842"/>
    </source>
</evidence>
<evidence type="ECO:0000256" key="18">
    <source>
        <dbReference type="ARBA" id="ARBA00049504"/>
    </source>
</evidence>
<keyword evidence="8 19" id="KW-0169">Cobalamin biosynthesis</keyword>
<dbReference type="HAMAP" id="MF_00719">
    <property type="entry name" value="CobS"/>
    <property type="match status" value="1"/>
</dbReference>
<comment type="similarity">
    <text evidence="4 19">Belongs to the CobS family.</text>
</comment>
<evidence type="ECO:0000256" key="17">
    <source>
        <dbReference type="ARBA" id="ARBA00048623"/>
    </source>
</evidence>
<evidence type="ECO:0000256" key="14">
    <source>
        <dbReference type="ARBA" id="ARBA00025228"/>
    </source>
</evidence>
<protein>
    <recommendedName>
        <fullName evidence="6 19">Adenosylcobinamide-GDP ribazoletransferase</fullName>
        <ecNumber evidence="5 19">2.7.8.26</ecNumber>
    </recommendedName>
    <alternativeName>
        <fullName evidence="16 19">Cobalamin synthase</fullName>
    </alternativeName>
    <alternativeName>
        <fullName evidence="15 19">Cobalamin-5'-phosphate synthase</fullName>
    </alternativeName>
</protein>
<dbReference type="OrthoDB" id="9794626at2"/>
<gene>
    <name evidence="19" type="primary">cobS</name>
    <name evidence="20" type="ORF">F1189_15010</name>
</gene>
<dbReference type="GO" id="GO:0005886">
    <property type="term" value="C:plasma membrane"/>
    <property type="evidence" value="ECO:0007669"/>
    <property type="project" value="UniProtKB-SubCell"/>
</dbReference>
<comment type="pathway">
    <text evidence="3 19">Cofactor biosynthesis; adenosylcobalamin biosynthesis; adenosylcobalamin from cob(II)yrinate a,c-diamide: step 7/7.</text>
</comment>
<dbReference type="EC" id="2.7.8.26" evidence="5 19"/>
<feature type="transmembrane region" description="Helical" evidence="19">
    <location>
        <begin position="104"/>
        <end position="127"/>
    </location>
</feature>
<keyword evidence="9 19" id="KW-0808">Transferase</keyword>
<keyword evidence="21" id="KW-1185">Reference proteome</keyword>
<evidence type="ECO:0000256" key="19">
    <source>
        <dbReference type="HAMAP-Rule" id="MF_00719"/>
    </source>
</evidence>
<evidence type="ECO:0000256" key="13">
    <source>
        <dbReference type="ARBA" id="ARBA00023136"/>
    </source>
</evidence>
<dbReference type="PANTHER" id="PTHR34148:SF1">
    <property type="entry name" value="ADENOSYLCOBINAMIDE-GDP RIBAZOLETRANSFERASE"/>
    <property type="match status" value="1"/>
</dbReference>
<dbReference type="Pfam" id="PF02654">
    <property type="entry name" value="CobS"/>
    <property type="match status" value="1"/>
</dbReference>
<evidence type="ECO:0000256" key="5">
    <source>
        <dbReference type="ARBA" id="ARBA00013200"/>
    </source>
</evidence>
<evidence type="ECO:0000256" key="9">
    <source>
        <dbReference type="ARBA" id="ARBA00022679"/>
    </source>
</evidence>
<evidence type="ECO:0000256" key="16">
    <source>
        <dbReference type="ARBA" id="ARBA00032853"/>
    </source>
</evidence>
<comment type="catalytic activity">
    <reaction evidence="17 19">
        <text>alpha-ribazole + adenosylcob(III)inamide-GDP = adenosylcob(III)alamin + GMP + H(+)</text>
        <dbReference type="Rhea" id="RHEA:16049"/>
        <dbReference type="ChEBI" id="CHEBI:10329"/>
        <dbReference type="ChEBI" id="CHEBI:15378"/>
        <dbReference type="ChEBI" id="CHEBI:18408"/>
        <dbReference type="ChEBI" id="CHEBI:58115"/>
        <dbReference type="ChEBI" id="CHEBI:60487"/>
        <dbReference type="EC" id="2.7.8.26"/>
    </reaction>
</comment>
<feature type="transmembrane region" description="Helical" evidence="19">
    <location>
        <begin position="65"/>
        <end position="83"/>
    </location>
</feature>
<evidence type="ECO:0000256" key="7">
    <source>
        <dbReference type="ARBA" id="ARBA00022475"/>
    </source>
</evidence>
<keyword evidence="11 19" id="KW-0460">Magnesium</keyword>
<evidence type="ECO:0000256" key="4">
    <source>
        <dbReference type="ARBA" id="ARBA00010561"/>
    </source>
</evidence>
<comment type="subcellular location">
    <subcellularLocation>
        <location evidence="2 19">Cell membrane</location>
        <topology evidence="2 19">Multi-pass membrane protein</topology>
    </subcellularLocation>
</comment>
<keyword evidence="10 19" id="KW-0812">Transmembrane</keyword>
<dbReference type="EMBL" id="VWPK01000022">
    <property type="protein sequence ID" value="KAA5611264.1"/>
    <property type="molecule type" value="Genomic_DNA"/>
</dbReference>
<dbReference type="InterPro" id="IPR003805">
    <property type="entry name" value="CobS"/>
</dbReference>
<evidence type="ECO:0000313" key="20">
    <source>
        <dbReference type="EMBL" id="KAA5611264.1"/>
    </source>
</evidence>
<comment type="caution">
    <text evidence="20">The sequence shown here is derived from an EMBL/GenBank/DDBJ whole genome shotgun (WGS) entry which is preliminary data.</text>
</comment>
<name>A0A5M6ISH6_9PROT</name>
<keyword evidence="7 19" id="KW-1003">Cell membrane</keyword>
<evidence type="ECO:0000256" key="12">
    <source>
        <dbReference type="ARBA" id="ARBA00022989"/>
    </source>
</evidence>
<dbReference type="PANTHER" id="PTHR34148">
    <property type="entry name" value="ADENOSYLCOBINAMIDE-GDP RIBAZOLETRANSFERASE"/>
    <property type="match status" value="1"/>
</dbReference>
<evidence type="ECO:0000256" key="6">
    <source>
        <dbReference type="ARBA" id="ARBA00015850"/>
    </source>
</evidence>
<evidence type="ECO:0000256" key="1">
    <source>
        <dbReference type="ARBA" id="ARBA00001946"/>
    </source>
</evidence>
<dbReference type="UniPathway" id="UPA00148">
    <property type="reaction ID" value="UER00238"/>
</dbReference>
<organism evidence="20 21">
    <name type="scientific">Rhodovastum atsumiense</name>
    <dbReference type="NCBI Taxonomy" id="504468"/>
    <lineage>
        <taxon>Bacteria</taxon>
        <taxon>Pseudomonadati</taxon>
        <taxon>Pseudomonadota</taxon>
        <taxon>Alphaproteobacteria</taxon>
        <taxon>Acetobacterales</taxon>
        <taxon>Acetobacteraceae</taxon>
        <taxon>Rhodovastum</taxon>
    </lineage>
</organism>
<dbReference type="AlphaFoldDB" id="A0A5M6ISH6"/>
<evidence type="ECO:0000256" key="2">
    <source>
        <dbReference type="ARBA" id="ARBA00004651"/>
    </source>
</evidence>
<evidence type="ECO:0000256" key="8">
    <source>
        <dbReference type="ARBA" id="ARBA00022573"/>
    </source>
</evidence>
<evidence type="ECO:0000256" key="15">
    <source>
        <dbReference type="ARBA" id="ARBA00032605"/>
    </source>
</evidence>
<sequence length="249" mass="25372">MQRLTTEVRAVLAAAVFFSRLPVPRRPLLDAADLRRAACYWPLIGLVVGAAMGTCWAAARPWLAAPVAAGLAVAVGVLLTGALQEDGFADVCDGFGGGATRERVLAIMQDSCVGSYGMAGLVVMVGLRWQAMAALPGAILPATVLAAQAASRAWAVALMAVLPYARGEGSRARPVVGRKSAPRLALAAATGLAPFLLGVPLPALGAAALVWLGCVLWFGGRIGGYTGDCVGATQQVTELAILLAVLATA</sequence>
<dbReference type="GO" id="GO:0051073">
    <property type="term" value="F:adenosylcobinamide-GDP ribazoletransferase activity"/>
    <property type="evidence" value="ECO:0007669"/>
    <property type="project" value="UniProtKB-UniRule"/>
</dbReference>
<proteinExistence type="inferred from homology"/>
<evidence type="ECO:0000256" key="10">
    <source>
        <dbReference type="ARBA" id="ARBA00022692"/>
    </source>
</evidence>
<feature type="transmembrane region" description="Helical" evidence="19">
    <location>
        <begin position="185"/>
        <end position="218"/>
    </location>
</feature>
<accession>A0A5M6ISH6</accession>
<keyword evidence="13 19" id="KW-0472">Membrane</keyword>
<comment type="cofactor">
    <cofactor evidence="1 19">
        <name>Mg(2+)</name>
        <dbReference type="ChEBI" id="CHEBI:18420"/>
    </cofactor>
</comment>